<dbReference type="SMART" id="SM00448">
    <property type="entry name" value="REC"/>
    <property type="match status" value="1"/>
</dbReference>
<keyword evidence="5" id="KW-1185">Reference proteome</keyword>
<dbReference type="PROSITE" id="PS50110">
    <property type="entry name" value="RESPONSE_REGULATORY"/>
    <property type="match status" value="1"/>
</dbReference>
<sequence>MRQGEPASEHTILLVDDEAQIRSMLHDLLVCHGYKVIQAADGLDALEKFKLNVQEIKLVVTDIVMPRLDGLSSIKIMRTITPSVKVLLMSGYASDQPAPDGVSLIPKPFTPADFLQAIRSSLGD</sequence>
<name>A0ABX8JMQ4_9BACT</name>
<gene>
    <name evidence="4" type="ORF">KP005_06100</name>
</gene>
<dbReference type="PANTHER" id="PTHR44591">
    <property type="entry name" value="STRESS RESPONSE REGULATOR PROTEIN 1"/>
    <property type="match status" value="1"/>
</dbReference>
<evidence type="ECO:0000256" key="1">
    <source>
        <dbReference type="ARBA" id="ARBA00022553"/>
    </source>
</evidence>
<evidence type="ECO:0000259" key="3">
    <source>
        <dbReference type="PROSITE" id="PS50110"/>
    </source>
</evidence>
<evidence type="ECO:0000256" key="2">
    <source>
        <dbReference type="PROSITE-ProRule" id="PRU00169"/>
    </source>
</evidence>
<reference evidence="4 5" key="1">
    <citation type="submission" date="2021-06" db="EMBL/GenBank/DDBJ databases">
        <title>Gemonas diversity in paddy soil.</title>
        <authorList>
            <person name="Liu G."/>
        </authorList>
    </citation>
    <scope>NUCLEOTIDE SEQUENCE [LARGE SCALE GENOMIC DNA]</scope>
    <source>
        <strain evidence="4 5">RG29</strain>
    </source>
</reference>
<protein>
    <submittedName>
        <fullName evidence="4">Response regulator</fullName>
    </submittedName>
</protein>
<organism evidence="4 5">
    <name type="scientific">Geomonas diazotrophica</name>
    <dbReference type="NCBI Taxonomy" id="2843197"/>
    <lineage>
        <taxon>Bacteria</taxon>
        <taxon>Pseudomonadati</taxon>
        <taxon>Thermodesulfobacteriota</taxon>
        <taxon>Desulfuromonadia</taxon>
        <taxon>Geobacterales</taxon>
        <taxon>Geobacteraceae</taxon>
        <taxon>Geomonas</taxon>
    </lineage>
</organism>
<feature type="domain" description="Response regulatory" evidence="3">
    <location>
        <begin position="11"/>
        <end position="122"/>
    </location>
</feature>
<feature type="modified residue" description="4-aspartylphosphate" evidence="2">
    <location>
        <position position="62"/>
    </location>
</feature>
<accession>A0ABX8JMQ4</accession>
<evidence type="ECO:0000313" key="4">
    <source>
        <dbReference type="EMBL" id="QWV98852.1"/>
    </source>
</evidence>
<dbReference type="InterPro" id="IPR050595">
    <property type="entry name" value="Bact_response_regulator"/>
</dbReference>
<keyword evidence="1 2" id="KW-0597">Phosphoprotein</keyword>
<dbReference type="InterPro" id="IPR001789">
    <property type="entry name" value="Sig_transdc_resp-reg_receiver"/>
</dbReference>
<dbReference type="Proteomes" id="UP000683493">
    <property type="component" value="Chromosome"/>
</dbReference>
<dbReference type="EMBL" id="CP076724">
    <property type="protein sequence ID" value="QWV98852.1"/>
    <property type="molecule type" value="Genomic_DNA"/>
</dbReference>
<proteinExistence type="predicted"/>
<evidence type="ECO:0000313" key="5">
    <source>
        <dbReference type="Proteomes" id="UP000683493"/>
    </source>
</evidence>
<dbReference type="PANTHER" id="PTHR44591:SF3">
    <property type="entry name" value="RESPONSE REGULATORY DOMAIN-CONTAINING PROTEIN"/>
    <property type="match status" value="1"/>
</dbReference>
<dbReference type="Pfam" id="PF00072">
    <property type="entry name" value="Response_reg"/>
    <property type="match status" value="1"/>
</dbReference>